<dbReference type="KEGG" id="pcm:AY601_0850"/>
<dbReference type="InterPro" id="IPR007837">
    <property type="entry name" value="DinB"/>
</dbReference>
<name>A0A127V9E3_9SPHI</name>
<comment type="similarity">
    <text evidence="1">Belongs to the DinB family.</text>
</comment>
<dbReference type="SUPFAM" id="SSF109854">
    <property type="entry name" value="DinB/YfiT-like putative metalloenzymes"/>
    <property type="match status" value="1"/>
</dbReference>
<evidence type="ECO:0000313" key="5">
    <source>
        <dbReference type="Proteomes" id="UP000071561"/>
    </source>
</evidence>
<dbReference type="OrthoDB" id="119432at2"/>
<evidence type="ECO:0000256" key="1">
    <source>
        <dbReference type="ARBA" id="ARBA00008635"/>
    </source>
</evidence>
<organism evidence="4 5">
    <name type="scientific">Pedobacter cryoconitis</name>
    <dbReference type="NCBI Taxonomy" id="188932"/>
    <lineage>
        <taxon>Bacteria</taxon>
        <taxon>Pseudomonadati</taxon>
        <taxon>Bacteroidota</taxon>
        <taxon>Sphingobacteriia</taxon>
        <taxon>Sphingobacteriales</taxon>
        <taxon>Sphingobacteriaceae</taxon>
        <taxon>Pedobacter</taxon>
    </lineage>
</organism>
<dbReference type="AlphaFoldDB" id="A0A127V9E3"/>
<dbReference type="Proteomes" id="UP000071561">
    <property type="component" value="Chromosome"/>
</dbReference>
<dbReference type="Gene3D" id="1.20.120.450">
    <property type="entry name" value="dinb family like domain"/>
    <property type="match status" value="1"/>
</dbReference>
<dbReference type="InterPro" id="IPR034660">
    <property type="entry name" value="DinB/YfiT-like"/>
</dbReference>
<feature type="binding site" evidence="3">
    <location>
        <position position="48"/>
    </location>
    <ligand>
        <name>a divalent metal cation</name>
        <dbReference type="ChEBI" id="CHEBI:60240"/>
    </ligand>
</feature>
<protein>
    <submittedName>
        <fullName evidence="4">Damage-inducible protein DinB</fullName>
    </submittedName>
</protein>
<dbReference type="RefSeq" id="WP_068396888.1">
    <property type="nucleotide sequence ID" value="NZ_CP014504.1"/>
</dbReference>
<dbReference type="PATRIC" id="fig|188932.3.peg.874"/>
<reference evidence="4 5" key="1">
    <citation type="submission" date="2016-03" db="EMBL/GenBank/DDBJ databases">
        <title>Complete genome sequence of Pedobacter cryoconitis PAMC 27485.</title>
        <authorList>
            <person name="Lee J."/>
            <person name="Kim O.-S."/>
        </authorList>
    </citation>
    <scope>NUCLEOTIDE SEQUENCE [LARGE SCALE GENOMIC DNA]</scope>
    <source>
        <strain evidence="4 5">PAMC 27485</strain>
    </source>
</reference>
<evidence type="ECO:0000313" key="4">
    <source>
        <dbReference type="EMBL" id="AMP97791.1"/>
    </source>
</evidence>
<sequence length="166" mass="18594">MTSTIQNLLKELTEESIVTRKMLERTPADQLDWQPHEKSMSISKLAGHIAELPGWVSMTLKTDGLNFADQGYQAPVWNSNSELLEIFEKSLAEAVATLQTTKEEDLLPNWTLKNGEQVLMSKTKGEVIRHSMSQIVHHRAQLGVYLRLLDIPLPGSYGPSADDPNL</sequence>
<dbReference type="Pfam" id="PF05163">
    <property type="entry name" value="DinB"/>
    <property type="match status" value="1"/>
</dbReference>
<evidence type="ECO:0000256" key="3">
    <source>
        <dbReference type="PIRSR" id="PIRSR607837-1"/>
    </source>
</evidence>
<dbReference type="GO" id="GO:0046872">
    <property type="term" value="F:metal ion binding"/>
    <property type="evidence" value="ECO:0007669"/>
    <property type="project" value="UniProtKB-KW"/>
</dbReference>
<accession>A0A127V9E3</accession>
<proteinExistence type="inferred from homology"/>
<evidence type="ECO:0000256" key="2">
    <source>
        <dbReference type="ARBA" id="ARBA00022723"/>
    </source>
</evidence>
<gene>
    <name evidence="4" type="ORF">AY601_0850</name>
</gene>
<keyword evidence="2 3" id="KW-0479">Metal-binding</keyword>
<feature type="binding site" evidence="3">
    <location>
        <position position="138"/>
    </location>
    <ligand>
        <name>a divalent metal cation</name>
        <dbReference type="ChEBI" id="CHEBI:60240"/>
    </ligand>
</feature>
<dbReference type="EMBL" id="CP014504">
    <property type="protein sequence ID" value="AMP97791.1"/>
    <property type="molecule type" value="Genomic_DNA"/>
</dbReference>
<keyword evidence="5" id="KW-1185">Reference proteome</keyword>